<dbReference type="Pfam" id="PF13456">
    <property type="entry name" value="RVT_3"/>
    <property type="match status" value="1"/>
</dbReference>
<dbReference type="Gene3D" id="3.30.420.10">
    <property type="entry name" value="Ribonuclease H-like superfamily/Ribonuclease H"/>
    <property type="match status" value="1"/>
</dbReference>
<dbReference type="EC" id="3.1.26.4" evidence="2"/>
<dbReference type="GO" id="GO:0004523">
    <property type="term" value="F:RNA-DNA hybrid ribonuclease activity"/>
    <property type="evidence" value="ECO:0007669"/>
    <property type="project" value="UniProtKB-EC"/>
</dbReference>
<dbReference type="InterPro" id="IPR053151">
    <property type="entry name" value="RNase_H-like"/>
</dbReference>
<dbReference type="InterPro" id="IPR036397">
    <property type="entry name" value="RNaseH_sf"/>
</dbReference>
<evidence type="ECO:0000313" key="3">
    <source>
        <dbReference type="Proteomes" id="UP001461341"/>
    </source>
</evidence>
<evidence type="ECO:0000259" key="1">
    <source>
        <dbReference type="PROSITE" id="PS50879"/>
    </source>
</evidence>
<keyword evidence="2" id="KW-0378">Hydrolase</keyword>
<dbReference type="CDD" id="cd09279">
    <property type="entry name" value="RNase_HI_like"/>
    <property type="match status" value="1"/>
</dbReference>
<dbReference type="InterPro" id="IPR002156">
    <property type="entry name" value="RNaseH_domain"/>
</dbReference>
<dbReference type="RefSeq" id="WP_369019009.1">
    <property type="nucleotide sequence ID" value="NZ_CP121689.1"/>
</dbReference>
<dbReference type="PROSITE" id="PS50879">
    <property type="entry name" value="RNASE_H_1"/>
    <property type="match status" value="1"/>
</dbReference>
<dbReference type="EMBL" id="CP121689">
    <property type="protein sequence ID" value="WZL76845.1"/>
    <property type="molecule type" value="Genomic_DNA"/>
</dbReference>
<dbReference type="PANTHER" id="PTHR47723:SF24">
    <property type="entry name" value="RNASE H TYPE-1 DOMAIN-CONTAINING PROTEIN"/>
    <property type="match status" value="1"/>
</dbReference>
<sequence>MEDFFYLNPKDKEVFAFTDGASKGNPGESSYAFCICNPQGKIIFEEAGYLGRSTNNAAEYWGLIKLLERAKALKLSRITVFSDSLLLVQQIQGKYRVSSPNLKPLYQKAQRLIACFDSFKIFHIPREQNKHTDSLASGIIANKIKLPQVGR</sequence>
<gene>
    <name evidence="2" type="ORF">QBE54_03710</name>
</gene>
<dbReference type="Proteomes" id="UP001461341">
    <property type="component" value="Chromosome"/>
</dbReference>
<keyword evidence="3" id="KW-1185">Reference proteome</keyword>
<accession>A0ABZ2YCW0</accession>
<reference evidence="2 3" key="1">
    <citation type="submission" date="2023-03" db="EMBL/GenBank/DDBJ databases">
        <title>Novel Species.</title>
        <authorList>
            <person name="Ma S."/>
        </authorList>
    </citation>
    <scope>NUCLEOTIDE SEQUENCE [LARGE SCALE GENOMIC DNA]</scope>
    <source>
        <strain evidence="2 3">B11</strain>
    </source>
</reference>
<dbReference type="PANTHER" id="PTHR47723">
    <property type="entry name" value="OS05G0353850 PROTEIN"/>
    <property type="match status" value="1"/>
</dbReference>
<organism evidence="2 3">
    <name type="scientific">Thermatribacter velox</name>
    <dbReference type="NCBI Taxonomy" id="3039681"/>
    <lineage>
        <taxon>Bacteria</taxon>
        <taxon>Pseudomonadati</taxon>
        <taxon>Atribacterota</taxon>
        <taxon>Atribacteria</taxon>
        <taxon>Atribacterales</taxon>
        <taxon>Thermatribacteraceae</taxon>
        <taxon>Thermatribacter</taxon>
    </lineage>
</organism>
<name>A0ABZ2YCW0_9BACT</name>
<dbReference type="SUPFAM" id="SSF53098">
    <property type="entry name" value="Ribonuclease H-like"/>
    <property type="match status" value="1"/>
</dbReference>
<feature type="domain" description="RNase H type-1" evidence="1">
    <location>
        <begin position="10"/>
        <end position="141"/>
    </location>
</feature>
<dbReference type="InterPro" id="IPR012337">
    <property type="entry name" value="RNaseH-like_sf"/>
</dbReference>
<proteinExistence type="predicted"/>
<protein>
    <submittedName>
        <fullName evidence="2">Ribonuclease HI family protein</fullName>
        <ecNumber evidence="2">3.1.26.4</ecNumber>
    </submittedName>
</protein>
<evidence type="ECO:0000313" key="2">
    <source>
        <dbReference type="EMBL" id="WZL76845.1"/>
    </source>
</evidence>